<keyword evidence="4" id="KW-1185">Reference proteome</keyword>
<dbReference type="Pfam" id="PF06013">
    <property type="entry name" value="WXG100"/>
    <property type="match status" value="1"/>
</dbReference>
<dbReference type="AlphaFoldDB" id="A0A2T4UH55"/>
<organism evidence="3 4">
    <name type="scientific">Paraconexibacter algicola</name>
    <dbReference type="NCBI Taxonomy" id="2133960"/>
    <lineage>
        <taxon>Bacteria</taxon>
        <taxon>Bacillati</taxon>
        <taxon>Actinomycetota</taxon>
        <taxon>Thermoleophilia</taxon>
        <taxon>Solirubrobacterales</taxon>
        <taxon>Paraconexibacteraceae</taxon>
        <taxon>Paraconexibacter</taxon>
    </lineage>
</organism>
<proteinExistence type="inferred from homology"/>
<comment type="similarity">
    <text evidence="1">Belongs to the WXG100 family.</text>
</comment>
<reference evidence="3 4" key="1">
    <citation type="submission" date="2018-03" db="EMBL/GenBank/DDBJ databases">
        <title>Aquarubrobacter algicola gen. nov., sp. nov., a novel actinobacterium isolated from shallow eutrophic lake during the end of cyanobacterial harmful algal blooms.</title>
        <authorList>
            <person name="Chun S.J."/>
        </authorList>
    </citation>
    <scope>NUCLEOTIDE SEQUENCE [LARGE SCALE GENOMIC DNA]</scope>
    <source>
        <strain evidence="3 4">Seoho-28</strain>
    </source>
</reference>
<comment type="caution">
    <text evidence="3">The sequence shown here is derived from an EMBL/GenBank/DDBJ whole genome shotgun (WGS) entry which is preliminary data.</text>
</comment>
<accession>A0A2T4UH55</accession>
<feature type="coiled-coil region" evidence="2">
    <location>
        <begin position="69"/>
        <end position="96"/>
    </location>
</feature>
<evidence type="ECO:0000313" key="3">
    <source>
        <dbReference type="EMBL" id="PTL58572.1"/>
    </source>
</evidence>
<dbReference type="InterPro" id="IPR010310">
    <property type="entry name" value="T7SS_ESAT-6-like"/>
</dbReference>
<dbReference type="RefSeq" id="WP_107567010.1">
    <property type="nucleotide sequence ID" value="NZ_PYYB01000001.1"/>
</dbReference>
<name>A0A2T4UH55_9ACTN</name>
<sequence>MANIKITTEALEAGAVSFDNAANKMETAIAKAKNAVASLDGGWDGTASEAFKSRFHTHLREAREAKEFFERLALDLRSARNEYDQAEDEVRGTVAT</sequence>
<dbReference type="NCBIfam" id="TIGR03930">
    <property type="entry name" value="WXG100_ESAT6"/>
    <property type="match status" value="1"/>
</dbReference>
<gene>
    <name evidence="3" type="ORF">C7Y72_02305</name>
</gene>
<dbReference type="SUPFAM" id="SSF140453">
    <property type="entry name" value="EsxAB dimer-like"/>
    <property type="match status" value="1"/>
</dbReference>
<dbReference type="EMBL" id="PYYB01000001">
    <property type="protein sequence ID" value="PTL58572.1"/>
    <property type="molecule type" value="Genomic_DNA"/>
</dbReference>
<evidence type="ECO:0000313" key="4">
    <source>
        <dbReference type="Proteomes" id="UP000240739"/>
    </source>
</evidence>
<evidence type="ECO:0000256" key="1">
    <source>
        <dbReference type="RuleBase" id="RU362001"/>
    </source>
</evidence>
<dbReference type="Proteomes" id="UP000240739">
    <property type="component" value="Unassembled WGS sequence"/>
</dbReference>
<dbReference type="OrthoDB" id="3253863at2"/>
<keyword evidence="2" id="KW-0175">Coiled coil</keyword>
<dbReference type="Gene3D" id="1.10.287.1060">
    <property type="entry name" value="ESAT-6-like"/>
    <property type="match status" value="1"/>
</dbReference>
<dbReference type="InterPro" id="IPR036689">
    <property type="entry name" value="ESAT-6-like_sf"/>
</dbReference>
<evidence type="ECO:0000256" key="2">
    <source>
        <dbReference type="SAM" id="Coils"/>
    </source>
</evidence>
<protein>
    <recommendedName>
        <fullName evidence="1">ESAT-6-like protein</fullName>
    </recommendedName>
</protein>